<keyword evidence="7 13" id="KW-0520">NAD</keyword>
<evidence type="ECO:0000256" key="1">
    <source>
        <dbReference type="ARBA" id="ARBA00006642"/>
    </source>
</evidence>
<dbReference type="PANTHER" id="PTHR20836">
    <property type="entry name" value="DIHYDRODIPICOLINATE REDUCTASE"/>
    <property type="match status" value="1"/>
</dbReference>
<feature type="binding site" evidence="13">
    <location>
        <begin position="156"/>
        <end position="157"/>
    </location>
    <ligand>
        <name>(S)-2,3,4,5-tetrahydrodipicolinate</name>
        <dbReference type="ChEBI" id="CHEBI:16845"/>
    </ligand>
</feature>
<keyword evidence="3 13" id="KW-0028">Amino-acid biosynthesis</keyword>
<name>A0A810N5V0_9ACTN</name>
<dbReference type="GO" id="GO:0008839">
    <property type="term" value="F:4-hydroxy-tetrahydrodipicolinate reductase"/>
    <property type="evidence" value="ECO:0007669"/>
    <property type="project" value="UniProtKB-UniRule"/>
</dbReference>
<dbReference type="EMBL" id="AP023359">
    <property type="protein sequence ID" value="BCJ67043.1"/>
    <property type="molecule type" value="Genomic_DNA"/>
</dbReference>
<keyword evidence="6 13" id="KW-0560">Oxidoreductase</keyword>
<dbReference type="Pfam" id="PF01113">
    <property type="entry name" value="DapB_N"/>
    <property type="match status" value="1"/>
</dbReference>
<feature type="binding site" evidence="13">
    <location>
        <begin position="89"/>
        <end position="91"/>
    </location>
    <ligand>
        <name>NAD(+)</name>
        <dbReference type="ChEBI" id="CHEBI:57540"/>
    </ligand>
</feature>
<comment type="catalytic activity">
    <reaction evidence="12 13">
        <text>(S)-2,3,4,5-tetrahydrodipicolinate + NAD(+) + H2O = (2S,4S)-4-hydroxy-2,3,4,5-tetrahydrodipicolinate + NADH + H(+)</text>
        <dbReference type="Rhea" id="RHEA:35323"/>
        <dbReference type="ChEBI" id="CHEBI:15377"/>
        <dbReference type="ChEBI" id="CHEBI:15378"/>
        <dbReference type="ChEBI" id="CHEBI:16845"/>
        <dbReference type="ChEBI" id="CHEBI:57540"/>
        <dbReference type="ChEBI" id="CHEBI:57945"/>
        <dbReference type="ChEBI" id="CHEBI:67139"/>
        <dbReference type="EC" id="1.17.1.8"/>
    </reaction>
</comment>
<feature type="active site" description="Proton donor" evidence="13">
    <location>
        <position position="150"/>
    </location>
</feature>
<evidence type="ECO:0000256" key="7">
    <source>
        <dbReference type="ARBA" id="ARBA00023027"/>
    </source>
</evidence>
<dbReference type="GO" id="GO:0019877">
    <property type="term" value="P:diaminopimelate biosynthetic process"/>
    <property type="evidence" value="ECO:0007669"/>
    <property type="project" value="UniProtKB-UniRule"/>
</dbReference>
<dbReference type="InterPro" id="IPR036291">
    <property type="entry name" value="NAD(P)-bd_dom_sf"/>
</dbReference>
<keyword evidence="5 13" id="KW-0220">Diaminopimelate biosynthesis</keyword>
<dbReference type="KEGG" id="pry:Prubr_40640"/>
<dbReference type="GO" id="GO:0016726">
    <property type="term" value="F:oxidoreductase activity, acting on CH or CH2 groups, NAD or NADP as acceptor"/>
    <property type="evidence" value="ECO:0007669"/>
    <property type="project" value="UniProtKB-UniRule"/>
</dbReference>
<comment type="function">
    <text evidence="13">Catalyzes the conversion of 4-hydroxy-tetrahydrodipicolinate (HTPA) to tetrahydrodipicolinate.</text>
</comment>
<dbReference type="SUPFAM" id="SSF51735">
    <property type="entry name" value="NAD(P)-binding Rossmann-fold domains"/>
    <property type="match status" value="1"/>
</dbReference>
<evidence type="ECO:0000256" key="6">
    <source>
        <dbReference type="ARBA" id="ARBA00023002"/>
    </source>
</evidence>
<dbReference type="FunFam" id="3.30.360.10:FF:000009">
    <property type="entry name" value="4-hydroxy-tetrahydrodipicolinate reductase"/>
    <property type="match status" value="1"/>
</dbReference>
<evidence type="ECO:0000259" key="15">
    <source>
        <dbReference type="Pfam" id="PF05173"/>
    </source>
</evidence>
<proteinExistence type="inferred from homology"/>
<feature type="binding site" evidence="13">
    <location>
        <begin position="116"/>
        <end position="119"/>
    </location>
    <ligand>
        <name>NAD(+)</name>
        <dbReference type="ChEBI" id="CHEBI:57540"/>
    </ligand>
</feature>
<evidence type="ECO:0000256" key="2">
    <source>
        <dbReference type="ARBA" id="ARBA00022490"/>
    </source>
</evidence>
<comment type="caution">
    <text evidence="13">Lacks conserved residue(s) required for the propagation of feature annotation.</text>
</comment>
<dbReference type="GO" id="GO:0005829">
    <property type="term" value="C:cytosol"/>
    <property type="evidence" value="ECO:0007669"/>
    <property type="project" value="TreeGrafter"/>
</dbReference>
<dbReference type="HAMAP" id="MF_00102">
    <property type="entry name" value="DapB"/>
    <property type="match status" value="1"/>
</dbReference>
<keyword evidence="2 13" id="KW-0963">Cytoplasm</keyword>
<evidence type="ECO:0000256" key="8">
    <source>
        <dbReference type="ARBA" id="ARBA00023154"/>
    </source>
</evidence>
<evidence type="ECO:0000256" key="11">
    <source>
        <dbReference type="ARBA" id="ARBA00049080"/>
    </source>
</evidence>
<dbReference type="GO" id="GO:0009089">
    <property type="term" value="P:lysine biosynthetic process via diaminopimelate"/>
    <property type="evidence" value="ECO:0007669"/>
    <property type="project" value="UniProtKB-UniRule"/>
</dbReference>
<dbReference type="InterPro" id="IPR022663">
    <property type="entry name" value="DapB_C"/>
</dbReference>
<comment type="caution">
    <text evidence="13">Was originally thought to be a dihydrodipicolinate reductase (DHDPR), catalyzing the conversion of dihydrodipicolinate to tetrahydrodipicolinate. However, it was shown in E.coli that the substrate of the enzymatic reaction is not dihydrodipicolinate (DHDP) but in fact (2S,4S)-4-hydroxy-2,3,4,5-tetrahydrodipicolinic acid (HTPA), the product released by the DapA-catalyzed reaction.</text>
</comment>
<dbReference type="Proteomes" id="UP000680866">
    <property type="component" value="Chromosome"/>
</dbReference>
<accession>A0A810N5V0</accession>
<evidence type="ECO:0000256" key="10">
    <source>
        <dbReference type="ARBA" id="ARBA00038983"/>
    </source>
</evidence>
<evidence type="ECO:0000256" key="12">
    <source>
        <dbReference type="ARBA" id="ARBA00049396"/>
    </source>
</evidence>
<gene>
    <name evidence="13 16" type="primary">dapB</name>
    <name evidence="16" type="ORF">Prubr_40640</name>
</gene>
<evidence type="ECO:0000256" key="5">
    <source>
        <dbReference type="ARBA" id="ARBA00022915"/>
    </source>
</evidence>
<evidence type="ECO:0000256" key="13">
    <source>
        <dbReference type="HAMAP-Rule" id="MF_00102"/>
    </source>
</evidence>
<keyword evidence="17" id="KW-1185">Reference proteome</keyword>
<dbReference type="PANTHER" id="PTHR20836:SF0">
    <property type="entry name" value="4-HYDROXY-TETRAHYDRODIPICOLINATE REDUCTASE 1, CHLOROPLASTIC-RELATED"/>
    <property type="match status" value="1"/>
</dbReference>
<dbReference type="EC" id="1.17.1.8" evidence="10 13"/>
<dbReference type="UniPathway" id="UPA00034">
    <property type="reaction ID" value="UER00018"/>
</dbReference>
<evidence type="ECO:0000313" key="17">
    <source>
        <dbReference type="Proteomes" id="UP000680866"/>
    </source>
</evidence>
<protein>
    <recommendedName>
        <fullName evidence="10 13">4-hydroxy-tetrahydrodipicolinate reductase</fullName>
        <shortName evidence="13">HTPA reductase</shortName>
        <ecNumber evidence="10 13">1.17.1.8</ecNumber>
    </recommendedName>
</protein>
<evidence type="ECO:0000256" key="9">
    <source>
        <dbReference type="ARBA" id="ARBA00037922"/>
    </source>
</evidence>
<dbReference type="PIRSF" id="PIRSF000161">
    <property type="entry name" value="DHPR"/>
    <property type="match status" value="1"/>
</dbReference>
<organism evidence="16 17">
    <name type="scientific">Polymorphospora rubra</name>
    <dbReference type="NCBI Taxonomy" id="338584"/>
    <lineage>
        <taxon>Bacteria</taxon>
        <taxon>Bacillati</taxon>
        <taxon>Actinomycetota</taxon>
        <taxon>Actinomycetes</taxon>
        <taxon>Micromonosporales</taxon>
        <taxon>Micromonosporaceae</taxon>
        <taxon>Polymorphospora</taxon>
    </lineage>
</organism>
<dbReference type="GO" id="GO:0050661">
    <property type="term" value="F:NADP binding"/>
    <property type="evidence" value="ECO:0007669"/>
    <property type="project" value="UniProtKB-UniRule"/>
</dbReference>
<dbReference type="InterPro" id="IPR022664">
    <property type="entry name" value="DapB_N_CS"/>
</dbReference>
<feature type="active site" description="Proton donor/acceptor" evidence="13">
    <location>
        <position position="146"/>
    </location>
</feature>
<comment type="subunit">
    <text evidence="13">Homotetramer.</text>
</comment>
<dbReference type="NCBIfam" id="TIGR00036">
    <property type="entry name" value="dapB"/>
    <property type="match status" value="1"/>
</dbReference>
<feature type="binding site" evidence="13">
    <location>
        <position position="47"/>
    </location>
    <ligand>
        <name>NAD(+)</name>
        <dbReference type="ChEBI" id="CHEBI:57540"/>
    </ligand>
</feature>
<reference evidence="16" key="1">
    <citation type="submission" date="2020-08" db="EMBL/GenBank/DDBJ databases">
        <title>Whole genome shotgun sequence of Polymorphospora rubra NBRC 101157.</title>
        <authorList>
            <person name="Komaki H."/>
            <person name="Tamura T."/>
        </authorList>
    </citation>
    <scope>NUCLEOTIDE SEQUENCE</scope>
    <source>
        <strain evidence="16">NBRC 101157</strain>
    </source>
</reference>
<dbReference type="Pfam" id="PF05173">
    <property type="entry name" value="DapB_C"/>
    <property type="match status" value="1"/>
</dbReference>
<feature type="domain" description="Dihydrodipicolinate reductase N-terminal" evidence="14">
    <location>
        <begin position="15"/>
        <end position="119"/>
    </location>
</feature>
<evidence type="ECO:0000313" key="16">
    <source>
        <dbReference type="EMBL" id="BCJ67043.1"/>
    </source>
</evidence>
<comment type="subcellular location">
    <subcellularLocation>
        <location evidence="13">Cytoplasm</location>
    </subcellularLocation>
</comment>
<feature type="binding site" evidence="13">
    <location>
        <begin position="21"/>
        <end position="26"/>
    </location>
    <ligand>
        <name>NAD(+)</name>
        <dbReference type="ChEBI" id="CHEBI:57540"/>
    </ligand>
</feature>
<keyword evidence="8 13" id="KW-0457">Lysine biosynthesis</keyword>
<dbReference type="PROSITE" id="PS01298">
    <property type="entry name" value="DAPB"/>
    <property type="match status" value="1"/>
</dbReference>
<feature type="domain" description="Dihydrodipicolinate reductase C-terminal" evidence="15">
    <location>
        <begin position="122"/>
        <end position="257"/>
    </location>
</feature>
<sequence>MTDEREPKDRTGGPIRVGVLGARGRMGLEVCRAVDAAADVELVAAVDQDDPLSNAADAGAQVIVDFTTPDVVMDNLRWALDQGINMVVGTSGFTNERLDQVRGWLADKPDLGVVVAPNFGIGAVLMMQFAARAARFFESAEIIEQHHPKKVDAPSGTALHTARVIAQARAAAGSAPMPDATTDEMAGARGTSVEGVRVHSVRAAGLVAHQEVLFGTAGETLTIRHDSFDRASFMPGVLLAVRSVPHRPGLTVGLDALLD</sequence>
<keyword evidence="4 13" id="KW-0521">NADP</keyword>
<feature type="binding site" evidence="13">
    <location>
        <position position="147"/>
    </location>
    <ligand>
        <name>(S)-2,3,4,5-tetrahydrodipicolinate</name>
        <dbReference type="ChEBI" id="CHEBI:16845"/>
    </ligand>
</feature>
<comment type="pathway">
    <text evidence="9 13">Amino-acid biosynthesis; L-lysine biosynthesis via DAP pathway; (S)-tetrahydrodipicolinate from L-aspartate: step 4/4.</text>
</comment>
<dbReference type="CDD" id="cd02274">
    <property type="entry name" value="DHDPR_N"/>
    <property type="match status" value="1"/>
</dbReference>
<comment type="catalytic activity">
    <reaction evidence="11 13">
        <text>(S)-2,3,4,5-tetrahydrodipicolinate + NADP(+) + H2O = (2S,4S)-4-hydroxy-2,3,4,5-tetrahydrodipicolinate + NADPH + H(+)</text>
        <dbReference type="Rhea" id="RHEA:35331"/>
        <dbReference type="ChEBI" id="CHEBI:15377"/>
        <dbReference type="ChEBI" id="CHEBI:15378"/>
        <dbReference type="ChEBI" id="CHEBI:16845"/>
        <dbReference type="ChEBI" id="CHEBI:57783"/>
        <dbReference type="ChEBI" id="CHEBI:58349"/>
        <dbReference type="ChEBI" id="CHEBI:67139"/>
        <dbReference type="EC" id="1.17.1.8"/>
    </reaction>
</comment>
<dbReference type="InterPro" id="IPR023940">
    <property type="entry name" value="DHDPR_bac"/>
</dbReference>
<comment type="similarity">
    <text evidence="1 13">Belongs to the DapB family.</text>
</comment>
<dbReference type="Gene3D" id="3.30.360.10">
    <property type="entry name" value="Dihydrodipicolinate Reductase, domain 2"/>
    <property type="match status" value="1"/>
</dbReference>
<dbReference type="SUPFAM" id="SSF55347">
    <property type="entry name" value="Glyceraldehyde-3-phosphate dehydrogenase-like, C-terminal domain"/>
    <property type="match status" value="1"/>
</dbReference>
<evidence type="ECO:0000256" key="3">
    <source>
        <dbReference type="ARBA" id="ARBA00022605"/>
    </source>
</evidence>
<dbReference type="InterPro" id="IPR000846">
    <property type="entry name" value="DapB_N"/>
</dbReference>
<dbReference type="Gene3D" id="3.40.50.720">
    <property type="entry name" value="NAD(P)-binding Rossmann-like Domain"/>
    <property type="match status" value="1"/>
</dbReference>
<dbReference type="AlphaFoldDB" id="A0A810N5V0"/>
<dbReference type="GO" id="GO:0051287">
    <property type="term" value="F:NAD binding"/>
    <property type="evidence" value="ECO:0007669"/>
    <property type="project" value="UniProtKB-UniRule"/>
</dbReference>
<evidence type="ECO:0000259" key="14">
    <source>
        <dbReference type="Pfam" id="PF01113"/>
    </source>
</evidence>
<evidence type="ECO:0000256" key="4">
    <source>
        <dbReference type="ARBA" id="ARBA00022857"/>
    </source>
</evidence>